<feature type="region of interest" description="Disordered" evidence="1">
    <location>
        <begin position="37"/>
        <end position="57"/>
    </location>
</feature>
<dbReference type="EMBL" id="HBHA01000303">
    <property type="protein sequence ID" value="CAD9576388.1"/>
    <property type="molecule type" value="Transcribed_RNA"/>
</dbReference>
<evidence type="ECO:0000313" key="2">
    <source>
        <dbReference type="EMBL" id="CAD9576388.1"/>
    </source>
</evidence>
<name>A0A7S2KGK4_BIGNA</name>
<evidence type="ECO:0000256" key="1">
    <source>
        <dbReference type="SAM" id="MobiDB-lite"/>
    </source>
</evidence>
<accession>A0A7S2KGK4</accession>
<protein>
    <submittedName>
        <fullName evidence="2">Uncharacterized protein</fullName>
    </submittedName>
</protein>
<organism evidence="2">
    <name type="scientific">Bigelowiella natans</name>
    <name type="common">Pedinomonas minutissima</name>
    <name type="synonym">Chlorarachnion sp. (strain CCMP621)</name>
    <dbReference type="NCBI Taxonomy" id="227086"/>
    <lineage>
        <taxon>Eukaryota</taxon>
        <taxon>Sar</taxon>
        <taxon>Rhizaria</taxon>
        <taxon>Cercozoa</taxon>
        <taxon>Chlorarachniophyceae</taxon>
        <taxon>Bigelowiella</taxon>
    </lineage>
</organism>
<reference evidence="2" key="1">
    <citation type="submission" date="2021-01" db="EMBL/GenBank/DDBJ databases">
        <authorList>
            <person name="Corre E."/>
            <person name="Pelletier E."/>
            <person name="Niang G."/>
            <person name="Scheremetjew M."/>
            <person name="Finn R."/>
            <person name="Kale V."/>
            <person name="Holt S."/>
            <person name="Cochrane G."/>
            <person name="Meng A."/>
            <person name="Brown T."/>
            <person name="Cohen L."/>
        </authorList>
    </citation>
    <scope>NUCLEOTIDE SEQUENCE</scope>
    <source>
        <strain evidence="2">CCMP1258.1</strain>
    </source>
</reference>
<dbReference type="AlphaFoldDB" id="A0A7S2KGK4"/>
<gene>
    <name evidence="2" type="ORF">BIGN1055_LOCUS193</name>
</gene>
<sequence>MKLHPKLRALMVEEENKSLSLAINRKGSDIMMEKARFSAPSDTRTEIQHPTSKYRPEDETKWYHLAGGRCKSPQQYSKGQCKSHRQLRKRNTTLGRFNSVKQDIRGMGLGNDGTNKNSCDINQNSGSFSLIENDLPSGLPSLKSLCPDIFGLKYRNQHGN</sequence>
<proteinExistence type="predicted"/>